<dbReference type="GeneID" id="71636279"/>
<evidence type="ECO:0000256" key="3">
    <source>
        <dbReference type="ARBA" id="ARBA00022597"/>
    </source>
</evidence>
<dbReference type="InterPro" id="IPR051541">
    <property type="entry name" value="PTS_SugarTrans_NitroReg"/>
</dbReference>
<proteinExistence type="predicted"/>
<dbReference type="GO" id="GO:0016020">
    <property type="term" value="C:membrane"/>
    <property type="evidence" value="ECO:0007669"/>
    <property type="project" value="InterPro"/>
</dbReference>
<dbReference type="HOGENOM" id="CLU_072531_5_1_9"/>
<evidence type="ECO:0000256" key="2">
    <source>
        <dbReference type="ARBA" id="ARBA00022553"/>
    </source>
</evidence>
<sequence>MNAENDITKIITEEQICLNLKGTSKHEVIGELSQLLYDNALISDIAEFTKDVLFRESEGITGLGDGIAIPHGKSDYVLKTAIVIGKCHSPVVWESLDNQPVELIIMFAVKNVDATTLHIKLLQQVAAILADEDKIKQLKASQTKQEIMALLANR</sequence>
<dbReference type="NCBIfam" id="TIGR00848">
    <property type="entry name" value="fruA"/>
    <property type="match status" value="1"/>
</dbReference>
<dbReference type="EMBL" id="LN774769">
    <property type="protein sequence ID" value="CEN28123.1"/>
    <property type="molecule type" value="Genomic_DNA"/>
</dbReference>
<dbReference type="PROSITE" id="PS51094">
    <property type="entry name" value="PTS_EIIA_TYPE_2"/>
    <property type="match status" value="1"/>
</dbReference>
<name>A0A0D6DVY1_9LACT</name>
<evidence type="ECO:0000313" key="8">
    <source>
        <dbReference type="Proteomes" id="UP000033166"/>
    </source>
</evidence>
<dbReference type="CDD" id="cd00211">
    <property type="entry name" value="PTS_IIA_fru"/>
    <property type="match status" value="1"/>
</dbReference>
<protein>
    <submittedName>
        <fullName evidence="7">PTS system fructose-specific EIIA component FruA</fullName>
    </submittedName>
</protein>
<dbReference type="RefSeq" id="WP_047915308.1">
    <property type="nucleotide sequence ID" value="NZ_LN774769.1"/>
</dbReference>
<evidence type="ECO:0000313" key="7">
    <source>
        <dbReference type="EMBL" id="CEN28123.1"/>
    </source>
</evidence>
<feature type="domain" description="PTS EIIA type-2" evidence="6">
    <location>
        <begin position="9"/>
        <end position="154"/>
    </location>
</feature>
<dbReference type="PROSITE" id="PS00372">
    <property type="entry name" value="PTS_EIIA_TYPE_2_HIS"/>
    <property type="match status" value="1"/>
</dbReference>
<dbReference type="PANTHER" id="PTHR47738">
    <property type="entry name" value="PTS SYSTEM FRUCTOSE-LIKE EIIA COMPONENT-RELATED"/>
    <property type="match status" value="1"/>
</dbReference>
<keyword evidence="3" id="KW-0762">Sugar transport</keyword>
<dbReference type="GO" id="GO:0009401">
    <property type="term" value="P:phosphoenolpyruvate-dependent sugar phosphotransferase system"/>
    <property type="evidence" value="ECO:0007669"/>
    <property type="project" value="UniProtKB-KW"/>
</dbReference>
<dbReference type="STRING" id="1364.LP2241_20486"/>
<dbReference type="Pfam" id="PF00359">
    <property type="entry name" value="PTS_EIIA_2"/>
    <property type="match status" value="1"/>
</dbReference>
<gene>
    <name evidence="7" type="primary">fruA</name>
    <name evidence="7" type="ORF">LACPI_0923</name>
</gene>
<organism evidence="7 8">
    <name type="scientific">Pseudolactococcus piscium MKFS47</name>
    <dbReference type="NCBI Taxonomy" id="297352"/>
    <lineage>
        <taxon>Bacteria</taxon>
        <taxon>Bacillati</taxon>
        <taxon>Bacillota</taxon>
        <taxon>Bacilli</taxon>
        <taxon>Lactobacillales</taxon>
        <taxon>Streptococcaceae</taxon>
        <taxon>Pseudolactococcus</taxon>
    </lineage>
</organism>
<evidence type="ECO:0000256" key="1">
    <source>
        <dbReference type="ARBA" id="ARBA00022448"/>
    </source>
</evidence>
<evidence type="ECO:0000259" key="6">
    <source>
        <dbReference type="PROSITE" id="PS51094"/>
    </source>
</evidence>
<dbReference type="InterPro" id="IPR002178">
    <property type="entry name" value="PTS_EIIA_type-2_dom"/>
</dbReference>
<evidence type="ECO:0000256" key="5">
    <source>
        <dbReference type="ARBA" id="ARBA00022683"/>
    </source>
</evidence>
<keyword evidence="2" id="KW-0597">Phosphoprotein</keyword>
<accession>A0A0D6DVY1</accession>
<keyword evidence="1" id="KW-0813">Transport</keyword>
<dbReference type="SUPFAM" id="SSF55804">
    <property type="entry name" value="Phoshotransferase/anion transport protein"/>
    <property type="match status" value="1"/>
</dbReference>
<dbReference type="AlphaFoldDB" id="A0A0D6DVY1"/>
<evidence type="ECO:0000256" key="4">
    <source>
        <dbReference type="ARBA" id="ARBA00022679"/>
    </source>
</evidence>
<dbReference type="KEGG" id="lpk:LACPI_0923"/>
<dbReference type="InterPro" id="IPR016152">
    <property type="entry name" value="PTrfase/Anion_transptr"/>
</dbReference>
<keyword evidence="4" id="KW-0808">Transferase</keyword>
<dbReference type="InterPro" id="IPR004715">
    <property type="entry name" value="PTS_IIA_fruc"/>
</dbReference>
<reference evidence="8" key="1">
    <citation type="submission" date="2015-01" db="EMBL/GenBank/DDBJ databases">
        <authorList>
            <person name="Andreevskaya M."/>
        </authorList>
    </citation>
    <scope>NUCLEOTIDE SEQUENCE [LARGE SCALE GENOMIC DNA]</scope>
    <source>
        <strain evidence="8">MKFS47</strain>
    </source>
</reference>
<dbReference type="PANTHER" id="PTHR47738:SF2">
    <property type="entry name" value="PTS SYSTEM FRUCTOSE-LIKE EIIA COMPONENT"/>
    <property type="match status" value="1"/>
</dbReference>
<keyword evidence="5" id="KW-0598">Phosphotransferase system</keyword>
<dbReference type="Proteomes" id="UP000033166">
    <property type="component" value="Chromosome I"/>
</dbReference>
<dbReference type="Gene3D" id="3.40.930.10">
    <property type="entry name" value="Mannitol-specific EII, Chain A"/>
    <property type="match status" value="1"/>
</dbReference>
<dbReference type="GO" id="GO:0008982">
    <property type="term" value="F:protein-N(PI)-phosphohistidine-sugar phosphotransferase activity"/>
    <property type="evidence" value="ECO:0007669"/>
    <property type="project" value="InterPro"/>
</dbReference>